<dbReference type="Proteomes" id="UP000001942">
    <property type="component" value="Chromosome"/>
</dbReference>
<dbReference type="Gene3D" id="3.40.50.1370">
    <property type="entry name" value="Aspartate/ornithine carbamoyltransferase"/>
    <property type="match status" value="2"/>
</dbReference>
<dbReference type="STRING" id="222891.NSE_0510"/>
<dbReference type="OrthoDB" id="9774690at2"/>
<dbReference type="GO" id="GO:0006520">
    <property type="term" value="P:amino acid metabolic process"/>
    <property type="evidence" value="ECO:0007669"/>
    <property type="project" value="InterPro"/>
</dbReference>
<organism evidence="6 7">
    <name type="scientific">Ehrlichia sennetsu (strain ATCC VR-367 / Miyayama)</name>
    <name type="common">Neorickettsia sennetsu</name>
    <dbReference type="NCBI Taxonomy" id="222891"/>
    <lineage>
        <taxon>Bacteria</taxon>
        <taxon>Pseudomonadati</taxon>
        <taxon>Pseudomonadota</taxon>
        <taxon>Alphaproteobacteria</taxon>
        <taxon>Rickettsiales</taxon>
        <taxon>Anaplasmataceae</taxon>
        <taxon>Ehrlichia</taxon>
    </lineage>
</organism>
<dbReference type="InterPro" id="IPR006131">
    <property type="entry name" value="Asp_carbamoyltransf_Asp/Orn-bd"/>
</dbReference>
<reference evidence="6 7" key="1">
    <citation type="journal article" date="2006" name="PLoS Genet.">
        <title>Comparative genomics of emerging human ehrlichiosis agents.</title>
        <authorList>
            <person name="Dunning Hotopp J.C."/>
            <person name="Lin M."/>
            <person name="Madupu R."/>
            <person name="Crabtree J."/>
            <person name="Angiuoli S.V."/>
            <person name="Eisen J.A."/>
            <person name="Seshadri R."/>
            <person name="Ren Q."/>
            <person name="Wu M."/>
            <person name="Utterback T.R."/>
            <person name="Smith S."/>
            <person name="Lewis M."/>
            <person name="Khouri H."/>
            <person name="Zhang C."/>
            <person name="Niu H."/>
            <person name="Lin Q."/>
            <person name="Ohashi N."/>
            <person name="Zhi N."/>
            <person name="Nelson W."/>
            <person name="Brinkac L.M."/>
            <person name="Dodson R.J."/>
            <person name="Rosovitz M.J."/>
            <person name="Sundaram J."/>
            <person name="Daugherty S.C."/>
            <person name="Davidsen T."/>
            <person name="Durkin A.S."/>
            <person name="Gwinn M."/>
            <person name="Haft D.H."/>
            <person name="Selengut J.D."/>
            <person name="Sullivan S.A."/>
            <person name="Zafar N."/>
            <person name="Zhou L."/>
            <person name="Benahmed F."/>
            <person name="Forberger H."/>
            <person name="Halpin R."/>
            <person name="Mulligan S."/>
            <person name="Robinson J."/>
            <person name="White O."/>
            <person name="Rikihisa Y."/>
            <person name="Tettelin H."/>
        </authorList>
    </citation>
    <scope>NUCLEOTIDE SEQUENCE [LARGE SCALE GENOMIC DNA]</scope>
    <source>
        <strain evidence="7">ATCC VR-367 / Miyayama</strain>
    </source>
</reference>
<dbReference type="RefSeq" id="WP_011451900.1">
    <property type="nucleotide sequence ID" value="NC_007798.1"/>
</dbReference>
<proteinExistence type="inferred from homology"/>
<dbReference type="Pfam" id="PF02729">
    <property type="entry name" value="OTCace_N"/>
    <property type="match status" value="1"/>
</dbReference>
<dbReference type="GO" id="GO:0004070">
    <property type="term" value="F:aspartate carbamoyltransferase activity"/>
    <property type="evidence" value="ECO:0007669"/>
    <property type="project" value="UniProtKB-EC"/>
</dbReference>
<evidence type="ECO:0000259" key="5">
    <source>
        <dbReference type="Pfam" id="PF02729"/>
    </source>
</evidence>
<dbReference type="InterPro" id="IPR036901">
    <property type="entry name" value="Asp/Orn_carbamoylTrfase_sf"/>
</dbReference>
<comment type="function">
    <text evidence="1">Reversibly catalyzes the transfer of the carbamoyl group from carbamoyl phosphate (CP) to the N(epsilon) atom of ornithine (ORN) to produce L-citrulline.</text>
</comment>
<dbReference type="GO" id="GO:0016597">
    <property type="term" value="F:amino acid binding"/>
    <property type="evidence" value="ECO:0007669"/>
    <property type="project" value="InterPro"/>
</dbReference>
<dbReference type="InterPro" id="IPR006132">
    <property type="entry name" value="Asp/Orn_carbamoyltranf_P-bd"/>
</dbReference>
<evidence type="ECO:0000313" key="7">
    <source>
        <dbReference type="Proteomes" id="UP000001942"/>
    </source>
</evidence>
<evidence type="ECO:0000256" key="3">
    <source>
        <dbReference type="RuleBase" id="RU003634"/>
    </source>
</evidence>
<dbReference type="InterPro" id="IPR006130">
    <property type="entry name" value="Asp/Orn_carbamoylTrfase"/>
</dbReference>
<dbReference type="GO" id="GO:0044205">
    <property type="term" value="P:'de novo' UMP biosynthetic process"/>
    <property type="evidence" value="ECO:0007669"/>
    <property type="project" value="UniProtKB-UniPathway"/>
</dbReference>
<dbReference type="PRINTS" id="PR00100">
    <property type="entry name" value="AOTCASE"/>
</dbReference>
<feature type="domain" description="Aspartate/ornithine carbamoyltransferase carbamoyl-P binding" evidence="5">
    <location>
        <begin position="2"/>
        <end position="138"/>
    </location>
</feature>
<dbReference type="PANTHER" id="PTHR45753:SF6">
    <property type="entry name" value="ASPARTATE CARBAMOYLTRANSFERASE"/>
    <property type="match status" value="1"/>
</dbReference>
<dbReference type="PROSITE" id="PS00097">
    <property type="entry name" value="CARBAMOYLTRANSFERASE"/>
    <property type="match status" value="1"/>
</dbReference>
<accession>Q2GDQ2</accession>
<dbReference type="UniPathway" id="UPA00070">
    <property type="reaction ID" value="UER00116"/>
</dbReference>
<dbReference type="EC" id="2.1.3.2" evidence="6"/>
<dbReference type="PANTHER" id="PTHR45753">
    <property type="entry name" value="ORNITHINE CARBAMOYLTRANSFERASE, MITOCHONDRIAL"/>
    <property type="match status" value="1"/>
</dbReference>
<protein>
    <submittedName>
        <fullName evidence="6">Aspartate carbamoyltransferase</fullName>
        <ecNumber evidence="6">2.1.3.2</ecNumber>
    </submittedName>
</protein>
<name>Q2GDQ2_EHRS3</name>
<feature type="domain" description="Aspartate/ornithine carbamoyltransferase Asp/Orn-binding" evidence="4">
    <location>
        <begin position="146"/>
        <end position="288"/>
    </location>
</feature>
<gene>
    <name evidence="6" type="primary">pyrB</name>
    <name evidence="6" type="ordered locus">NSE_0510</name>
</gene>
<dbReference type="NCBIfam" id="NF002032">
    <property type="entry name" value="PRK00856.1"/>
    <property type="match status" value="1"/>
</dbReference>
<dbReference type="HOGENOM" id="CLU_043846_2_0_5"/>
<dbReference type="EMBL" id="CP000237">
    <property type="protein sequence ID" value="ABD46489.1"/>
    <property type="molecule type" value="Genomic_DNA"/>
</dbReference>
<evidence type="ECO:0000256" key="2">
    <source>
        <dbReference type="ARBA" id="ARBA00022679"/>
    </source>
</evidence>
<evidence type="ECO:0000313" key="6">
    <source>
        <dbReference type="EMBL" id="ABD46489.1"/>
    </source>
</evidence>
<keyword evidence="7" id="KW-1185">Reference proteome</keyword>
<dbReference type="GO" id="GO:0005829">
    <property type="term" value="C:cytosol"/>
    <property type="evidence" value="ECO:0007669"/>
    <property type="project" value="TreeGrafter"/>
</dbReference>
<comment type="similarity">
    <text evidence="3">Belongs to the aspartate/ornithine carbamoyltransferase superfamily.</text>
</comment>
<evidence type="ECO:0000259" key="4">
    <source>
        <dbReference type="Pfam" id="PF00185"/>
    </source>
</evidence>
<dbReference type="PRINTS" id="PR00101">
    <property type="entry name" value="ATCASE"/>
</dbReference>
<dbReference type="KEGG" id="nse:NSE_0510"/>
<keyword evidence="2 3" id="KW-0808">Transferase</keyword>
<dbReference type="AlphaFoldDB" id="Q2GDQ2"/>
<dbReference type="Pfam" id="PF00185">
    <property type="entry name" value="OTCace"/>
    <property type="match status" value="1"/>
</dbReference>
<dbReference type="eggNOG" id="COG0540">
    <property type="taxonomic scope" value="Bacteria"/>
</dbReference>
<dbReference type="SUPFAM" id="SSF53671">
    <property type="entry name" value="Aspartate/ornithine carbamoyltransferase"/>
    <property type="match status" value="1"/>
</dbReference>
<evidence type="ECO:0000256" key="1">
    <source>
        <dbReference type="ARBA" id="ARBA00003822"/>
    </source>
</evidence>
<sequence>MRSLLSNKDITVDEIYEIFDLAAFYLKNGIKNDLLGKVVFSVFFESSTRTETSFSLAASKLGCLVEKVNVSTVALKKGEHLVDFFTSLNALSPDAFIIRYSQSGVLHILEKYIDCCIINAGDGTNEHPTQGLIDAFTILLLKEKIEGLNILVCGDIIRSRVAHSTIPILQRLGATVAISGPLSFMPTIQVEEIVYYDNFPAAAKSADVIIMLRTQTERMGQKVLAGATANFHLDENILKDLGTDVLIMHPGPIHRNCEISNAVLDDSRSTVLTQVRNSQYVRAAVLNFLMKS</sequence>